<dbReference type="Pfam" id="PF00542">
    <property type="entry name" value="Ribosomal_L12"/>
    <property type="match status" value="1"/>
</dbReference>
<protein>
    <recommendedName>
        <fullName evidence="3">Large ribosomal subunit protein bL12 C-terminal domain-containing protein</fullName>
    </recommendedName>
</protein>
<keyword evidence="2" id="KW-0687">Ribonucleoprotein</keyword>
<gene>
    <name evidence="4" type="ORF">BSTOLATCC_MIC35008</name>
</gene>
<feature type="domain" description="Large ribosomal subunit protein bL12 C-terminal" evidence="3">
    <location>
        <begin position="151"/>
        <end position="220"/>
    </location>
</feature>
<evidence type="ECO:0000313" key="5">
    <source>
        <dbReference type="Proteomes" id="UP001162131"/>
    </source>
</evidence>
<dbReference type="EMBL" id="CAJZBQ010000035">
    <property type="protein sequence ID" value="CAG9323984.1"/>
    <property type="molecule type" value="Genomic_DNA"/>
</dbReference>
<evidence type="ECO:0000256" key="2">
    <source>
        <dbReference type="ARBA" id="ARBA00023274"/>
    </source>
</evidence>
<evidence type="ECO:0000259" key="3">
    <source>
        <dbReference type="Pfam" id="PF00542"/>
    </source>
</evidence>
<accession>A0AAU9JSW3</accession>
<reference evidence="4" key="1">
    <citation type="submission" date="2021-09" db="EMBL/GenBank/DDBJ databases">
        <authorList>
            <consortium name="AG Swart"/>
            <person name="Singh M."/>
            <person name="Singh A."/>
            <person name="Seah K."/>
            <person name="Emmerich C."/>
        </authorList>
    </citation>
    <scope>NUCLEOTIDE SEQUENCE</scope>
    <source>
        <strain evidence="4">ATCC30299</strain>
    </source>
</reference>
<dbReference type="GO" id="GO:0003729">
    <property type="term" value="F:mRNA binding"/>
    <property type="evidence" value="ECO:0007669"/>
    <property type="project" value="TreeGrafter"/>
</dbReference>
<sequence length="221" mass="25282">MFRNCIKRFLSKSEQLQILKATKEQQYKAALASLSPFQLNKVNLLTEVINEMSEEEQQILYQLFRDKYQETVGVDPALYNDFTPKIQKAKDWPELTPDNFEILKNIKVNINFQGGFLEKVISGEFQMSAAASEAPKEQKEEKPVEKEKTNFDVIVRGFSPDGKLKLIREVKNILNIGLKDAKDKVEAIVNEPLLIGKQLPTEQANELVQKLKELGSIVDLR</sequence>
<dbReference type="AlphaFoldDB" id="A0AAU9JSW3"/>
<dbReference type="GO" id="GO:0005840">
    <property type="term" value="C:ribosome"/>
    <property type="evidence" value="ECO:0007669"/>
    <property type="project" value="UniProtKB-KW"/>
</dbReference>
<organism evidence="4 5">
    <name type="scientific">Blepharisma stoltei</name>
    <dbReference type="NCBI Taxonomy" id="1481888"/>
    <lineage>
        <taxon>Eukaryota</taxon>
        <taxon>Sar</taxon>
        <taxon>Alveolata</taxon>
        <taxon>Ciliophora</taxon>
        <taxon>Postciliodesmatophora</taxon>
        <taxon>Heterotrichea</taxon>
        <taxon>Heterotrichida</taxon>
        <taxon>Blepharismidae</taxon>
        <taxon>Blepharisma</taxon>
    </lineage>
</organism>
<evidence type="ECO:0000313" key="4">
    <source>
        <dbReference type="EMBL" id="CAG9323984.1"/>
    </source>
</evidence>
<dbReference type="GO" id="GO:1990904">
    <property type="term" value="C:ribonucleoprotein complex"/>
    <property type="evidence" value="ECO:0007669"/>
    <property type="project" value="UniProtKB-KW"/>
</dbReference>
<dbReference type="GO" id="GO:0003735">
    <property type="term" value="F:structural constituent of ribosome"/>
    <property type="evidence" value="ECO:0007669"/>
    <property type="project" value="InterPro"/>
</dbReference>
<dbReference type="PANTHER" id="PTHR45987:SF4">
    <property type="entry name" value="LARGE RIBOSOMAL SUBUNIT PROTEIN BL12M"/>
    <property type="match status" value="1"/>
</dbReference>
<dbReference type="PANTHER" id="PTHR45987">
    <property type="entry name" value="39S RIBOSOMAL PROTEIN L12"/>
    <property type="match status" value="1"/>
</dbReference>
<dbReference type="SUPFAM" id="SSF54736">
    <property type="entry name" value="ClpS-like"/>
    <property type="match status" value="1"/>
</dbReference>
<dbReference type="Gene3D" id="3.30.1390.10">
    <property type="match status" value="1"/>
</dbReference>
<dbReference type="InterPro" id="IPR013823">
    <property type="entry name" value="Ribosomal_bL12_C"/>
</dbReference>
<comment type="caution">
    <text evidence="4">The sequence shown here is derived from an EMBL/GenBank/DDBJ whole genome shotgun (WGS) entry which is preliminary data.</text>
</comment>
<evidence type="ECO:0000256" key="1">
    <source>
        <dbReference type="ARBA" id="ARBA00022980"/>
    </source>
</evidence>
<keyword evidence="1" id="KW-0689">Ribosomal protein</keyword>
<proteinExistence type="predicted"/>
<dbReference type="InterPro" id="IPR000206">
    <property type="entry name" value="Ribosomal_bL12"/>
</dbReference>
<dbReference type="InterPro" id="IPR014719">
    <property type="entry name" value="Ribosomal_bL12_C/ClpS-like"/>
</dbReference>
<keyword evidence="5" id="KW-1185">Reference proteome</keyword>
<dbReference type="Proteomes" id="UP001162131">
    <property type="component" value="Unassembled WGS sequence"/>
</dbReference>
<dbReference type="GO" id="GO:0006412">
    <property type="term" value="P:translation"/>
    <property type="evidence" value="ECO:0007669"/>
    <property type="project" value="InterPro"/>
</dbReference>
<dbReference type="CDD" id="cd00387">
    <property type="entry name" value="Ribosomal_L7_L12"/>
    <property type="match status" value="1"/>
</dbReference>
<name>A0AAU9JSW3_9CILI</name>